<dbReference type="Gene3D" id="3.40.190.170">
    <property type="entry name" value="Bacterial extracellular solute-binding protein, family 7"/>
    <property type="match status" value="1"/>
</dbReference>
<dbReference type="InterPro" id="IPR018389">
    <property type="entry name" value="DctP_fam"/>
</dbReference>
<organism evidence="4 5">
    <name type="scientific">Modicisalibacter ilicicola DSM 19980</name>
    <dbReference type="NCBI Taxonomy" id="1121942"/>
    <lineage>
        <taxon>Bacteria</taxon>
        <taxon>Pseudomonadati</taxon>
        <taxon>Pseudomonadota</taxon>
        <taxon>Gammaproteobacteria</taxon>
        <taxon>Oceanospirillales</taxon>
        <taxon>Halomonadaceae</taxon>
        <taxon>Modicisalibacter</taxon>
    </lineage>
</organism>
<dbReference type="InterPro" id="IPR038404">
    <property type="entry name" value="TRAP_DctP_sf"/>
</dbReference>
<comment type="similarity">
    <text evidence="1">Belongs to the bacterial solute-binding protein 7 family.</text>
</comment>
<protein>
    <submittedName>
        <fullName evidence="4">Tripartite ATP-independent transporter solute receptor, DctP family</fullName>
    </submittedName>
</protein>
<dbReference type="GO" id="GO:0055085">
    <property type="term" value="P:transmembrane transport"/>
    <property type="evidence" value="ECO:0007669"/>
    <property type="project" value="InterPro"/>
</dbReference>
<dbReference type="GO" id="GO:0030288">
    <property type="term" value="C:outer membrane-bounded periplasmic space"/>
    <property type="evidence" value="ECO:0007669"/>
    <property type="project" value="InterPro"/>
</dbReference>
<evidence type="ECO:0000256" key="1">
    <source>
        <dbReference type="ARBA" id="ARBA00009023"/>
    </source>
</evidence>
<evidence type="ECO:0000313" key="4">
    <source>
        <dbReference type="EMBL" id="SHF24760.1"/>
    </source>
</evidence>
<evidence type="ECO:0000256" key="3">
    <source>
        <dbReference type="ARBA" id="ARBA00022729"/>
    </source>
</evidence>
<dbReference type="PANTHER" id="PTHR33376">
    <property type="match status" value="1"/>
</dbReference>
<dbReference type="NCBIfam" id="TIGR00787">
    <property type="entry name" value="dctP"/>
    <property type="match status" value="1"/>
</dbReference>
<dbReference type="STRING" id="1121942.SAMN02745148_02167"/>
<reference evidence="4 5" key="1">
    <citation type="submission" date="2016-11" db="EMBL/GenBank/DDBJ databases">
        <authorList>
            <person name="Jaros S."/>
            <person name="Januszkiewicz K."/>
            <person name="Wedrychowicz H."/>
        </authorList>
    </citation>
    <scope>NUCLEOTIDE SEQUENCE [LARGE SCALE GENOMIC DNA]</scope>
    <source>
        <strain evidence="4 5">DSM 19980</strain>
    </source>
</reference>
<dbReference type="InterPro" id="IPR004682">
    <property type="entry name" value="TRAP_DctP"/>
</dbReference>
<dbReference type="NCBIfam" id="NF037995">
    <property type="entry name" value="TRAP_S1"/>
    <property type="match status" value="1"/>
</dbReference>
<dbReference type="RefSeq" id="WP_072822659.1">
    <property type="nucleotide sequence ID" value="NZ_FQUJ01000008.1"/>
</dbReference>
<sequence>MLIRRFSLPAASSLSSTLSAVVLGAGLLCAALNAQAREYSVSTVLSDAFPWGQAAEKWADLVEERSEGRMTLRVYPNSQLVNGDQTREFSAMRQGLIDMAVGSTINWSPQVPELNLFSLPFLMPDTEAVDAITGGEAGDMVFEAIESRGVIPLAWGENGFRELSNSRQPITSPEDLDGLKIRVVGSPLFQDTFTALGANPTQMSWADAKPALTTGAVDGQENPLSVFDVARIDQVGQKYLTLWHYMNDPLIFAVNRQVWEQLPEEDREILRQAALDAGQWEIEMSREQKDERLAAIKERGVEVSELSAEQRQAFVEATRSVHEQWTPQIGEELVEAARRAVDKR</sequence>
<keyword evidence="4" id="KW-0675">Receptor</keyword>
<dbReference type="EMBL" id="FQUJ01000008">
    <property type="protein sequence ID" value="SHF24760.1"/>
    <property type="molecule type" value="Genomic_DNA"/>
</dbReference>
<proteinExistence type="inferred from homology"/>
<evidence type="ECO:0000256" key="2">
    <source>
        <dbReference type="ARBA" id="ARBA00022448"/>
    </source>
</evidence>
<dbReference type="OrthoDB" id="9771186at2"/>
<keyword evidence="3" id="KW-0732">Signal</keyword>
<accession>A0A1M5A367</accession>
<dbReference type="PANTHER" id="PTHR33376:SF7">
    <property type="entry name" value="C4-DICARBOXYLATE-BINDING PROTEIN DCTB"/>
    <property type="match status" value="1"/>
</dbReference>
<keyword evidence="5" id="KW-1185">Reference proteome</keyword>
<dbReference type="Pfam" id="PF03480">
    <property type="entry name" value="DctP"/>
    <property type="match status" value="1"/>
</dbReference>
<dbReference type="AlphaFoldDB" id="A0A1M5A367"/>
<dbReference type="Proteomes" id="UP000184346">
    <property type="component" value="Unassembled WGS sequence"/>
</dbReference>
<dbReference type="PIRSF" id="PIRSF006470">
    <property type="entry name" value="DctB"/>
    <property type="match status" value="1"/>
</dbReference>
<evidence type="ECO:0000313" key="5">
    <source>
        <dbReference type="Proteomes" id="UP000184346"/>
    </source>
</evidence>
<name>A0A1M5A367_9GAMM</name>
<gene>
    <name evidence="4" type="ORF">SAMN02745148_02167</name>
</gene>
<keyword evidence="2" id="KW-0813">Transport</keyword>
<dbReference type="CDD" id="cd13678">
    <property type="entry name" value="PBP2_TRAP_DctP10"/>
    <property type="match status" value="1"/>
</dbReference>
<dbReference type="SUPFAM" id="SSF53850">
    <property type="entry name" value="Periplasmic binding protein-like II"/>
    <property type="match status" value="1"/>
</dbReference>